<sequence>MGTPKLDASVFRDIAKHASTAHLMTYIHPSYYPECIAPPSISPMKDPLTLKEIDVDPFSERDERVPAVLSQSEESSPDYILTDEGSSIGNDPFARQMPRSNISDEAAFLYYEKIKCVTCNVLLIRLLKIHRQPTTGFALLGANQRIYTHLQTNLVLLRDSPGTQLQHIQLPENIINERFSWVPGESDVIISAQLRSQRWSLHGVIQPLQKDWTLPWCDGLRNSAMHTETLIPTWFWAGTYGNLFRGNGNVFAFPIKHRCLAVGLLSQSLWLRTLIILLSECEHPDSIPAHVQP</sequence>
<proteinExistence type="predicted"/>
<organism evidence="1 2">
    <name type="scientific">Opisthorchis viverrini</name>
    <name type="common">Southeast Asian liver fluke</name>
    <dbReference type="NCBI Taxonomy" id="6198"/>
    <lineage>
        <taxon>Eukaryota</taxon>
        <taxon>Metazoa</taxon>
        <taxon>Spiralia</taxon>
        <taxon>Lophotrochozoa</taxon>
        <taxon>Platyhelminthes</taxon>
        <taxon>Trematoda</taxon>
        <taxon>Digenea</taxon>
        <taxon>Opisthorchiida</taxon>
        <taxon>Opisthorchiata</taxon>
        <taxon>Opisthorchiidae</taxon>
        <taxon>Opisthorchis</taxon>
    </lineage>
</organism>
<evidence type="ECO:0000313" key="1">
    <source>
        <dbReference type="EMBL" id="KER28504.1"/>
    </source>
</evidence>
<protein>
    <submittedName>
        <fullName evidence="1">Uncharacterized protein</fullName>
    </submittedName>
</protein>
<dbReference type="OrthoDB" id="6252736at2759"/>
<evidence type="ECO:0000313" key="2">
    <source>
        <dbReference type="Proteomes" id="UP000054324"/>
    </source>
</evidence>
<dbReference type="RefSeq" id="XP_009167702.1">
    <property type="nucleotide sequence ID" value="XM_009169438.1"/>
</dbReference>
<keyword evidence="2" id="KW-1185">Reference proteome</keyword>
<dbReference type="EMBL" id="KL596697">
    <property type="protein sequence ID" value="KER28504.1"/>
    <property type="molecule type" value="Genomic_DNA"/>
</dbReference>
<dbReference type="Proteomes" id="UP000054324">
    <property type="component" value="Unassembled WGS sequence"/>
</dbReference>
<gene>
    <name evidence="1" type="ORF">T265_04647</name>
</gene>
<dbReference type="KEGG" id="ovi:T265_04647"/>
<dbReference type="GeneID" id="20318829"/>
<dbReference type="CTD" id="20318829"/>
<name>A0A075AG87_OPIVI</name>
<accession>A0A075AG87</accession>
<dbReference type="AlphaFoldDB" id="A0A075AG87"/>
<reference evidence="1 2" key="1">
    <citation type="submission" date="2013-11" db="EMBL/GenBank/DDBJ databases">
        <title>Opisthorchis viverrini - life in the bile duct.</title>
        <authorList>
            <person name="Young N.D."/>
            <person name="Nagarajan N."/>
            <person name="Lin S.J."/>
            <person name="Korhonen P.K."/>
            <person name="Jex A.R."/>
            <person name="Hall R.S."/>
            <person name="Safavi-Hemami H."/>
            <person name="Kaewkong W."/>
            <person name="Bertrand D."/>
            <person name="Gao S."/>
            <person name="Seet Q."/>
            <person name="Wongkham S."/>
            <person name="Teh B.T."/>
            <person name="Wongkham C."/>
            <person name="Intapan P.M."/>
            <person name="Maleewong W."/>
            <person name="Yang X."/>
            <person name="Hu M."/>
            <person name="Wang Z."/>
            <person name="Hofmann A."/>
            <person name="Sternberg P.W."/>
            <person name="Tan P."/>
            <person name="Wang J."/>
            <person name="Gasser R.B."/>
        </authorList>
    </citation>
    <scope>NUCLEOTIDE SEQUENCE [LARGE SCALE GENOMIC DNA]</scope>
</reference>